<sequence length="347" mass="34811">MDASWLPGLYLLPKVDLIDLADCGGAGAGVLSLLLTQSAAHQSGTGPHRPHGTRHARLLRRNDTGDGPDGLMDSGLVLALRAVVPLQDHTGPQQRAHTGPAGAHDSAALTLDTDMAVPGATASASAATAAASAAATAAAARGSFLQGAASAVPLPVQAAAEALGWRGAAATRTGGDRVEAAAACVFLNPASECHEGLAWEGYSLGADDAGPDVGGVTAHLTIPGGAPLGFLKLWGDAWQPYPPAVNTRSRSSPPLVPERGKLLPGRNIAASGQEGAGSVGWSGQAGSGRDRPSAALESAPQGPGARYEAVDVLLTLDASGTWQAPRGQSQGQEGACGTFDWPEPAHE</sequence>
<feature type="compositionally biased region" description="Gly residues" evidence="1">
    <location>
        <begin position="274"/>
        <end position="286"/>
    </location>
</feature>
<feature type="compositionally biased region" description="Polar residues" evidence="1">
    <location>
        <begin position="321"/>
        <end position="332"/>
    </location>
</feature>
<proteinExistence type="predicted"/>
<reference evidence="2" key="1">
    <citation type="journal article" date="2020" name="bioRxiv">
        <title>Comparative genomics of Chlamydomonas.</title>
        <authorList>
            <person name="Craig R.J."/>
            <person name="Hasan A.R."/>
            <person name="Ness R.W."/>
            <person name="Keightley P.D."/>
        </authorList>
    </citation>
    <scope>NUCLEOTIDE SEQUENCE</scope>
    <source>
        <strain evidence="2">CCAP 11/70</strain>
    </source>
</reference>
<feature type="region of interest" description="Disordered" evidence="1">
    <location>
        <begin position="321"/>
        <end position="347"/>
    </location>
</feature>
<evidence type="ECO:0000256" key="1">
    <source>
        <dbReference type="SAM" id="MobiDB-lite"/>
    </source>
</evidence>
<gene>
    <name evidence="2" type="ORF">HYH03_018665</name>
</gene>
<evidence type="ECO:0000313" key="2">
    <source>
        <dbReference type="EMBL" id="KAG2482404.1"/>
    </source>
</evidence>
<accession>A0A835XLG3</accession>
<comment type="caution">
    <text evidence="2">The sequence shown here is derived from an EMBL/GenBank/DDBJ whole genome shotgun (WGS) entry which is preliminary data.</text>
</comment>
<keyword evidence="3" id="KW-1185">Reference proteome</keyword>
<organism evidence="2 3">
    <name type="scientific">Edaphochlamys debaryana</name>
    <dbReference type="NCBI Taxonomy" id="47281"/>
    <lineage>
        <taxon>Eukaryota</taxon>
        <taxon>Viridiplantae</taxon>
        <taxon>Chlorophyta</taxon>
        <taxon>core chlorophytes</taxon>
        <taxon>Chlorophyceae</taxon>
        <taxon>CS clade</taxon>
        <taxon>Chlamydomonadales</taxon>
        <taxon>Chlamydomonadales incertae sedis</taxon>
        <taxon>Edaphochlamys</taxon>
    </lineage>
</organism>
<feature type="region of interest" description="Disordered" evidence="1">
    <location>
        <begin position="268"/>
        <end position="304"/>
    </location>
</feature>
<dbReference type="EMBL" id="JAEHOE010000225">
    <property type="protein sequence ID" value="KAG2482404.1"/>
    <property type="molecule type" value="Genomic_DNA"/>
</dbReference>
<protein>
    <submittedName>
        <fullName evidence="2">Uncharacterized protein</fullName>
    </submittedName>
</protein>
<dbReference type="AlphaFoldDB" id="A0A835XLG3"/>
<name>A0A835XLG3_9CHLO</name>
<dbReference type="Proteomes" id="UP000612055">
    <property type="component" value="Unassembled WGS sequence"/>
</dbReference>
<evidence type="ECO:0000313" key="3">
    <source>
        <dbReference type="Proteomes" id="UP000612055"/>
    </source>
</evidence>